<evidence type="ECO:0000256" key="5">
    <source>
        <dbReference type="ARBA" id="ARBA00023274"/>
    </source>
</evidence>
<keyword evidence="2 6" id="KW-0699">rRNA-binding</keyword>
<dbReference type="InterPro" id="IPR036986">
    <property type="entry name" value="S4_RNA-bd_sf"/>
</dbReference>
<dbReference type="SMART" id="SM00363">
    <property type="entry name" value="S4"/>
    <property type="match status" value="1"/>
</dbReference>
<keyword evidence="9" id="KW-1185">Reference proteome</keyword>
<dbReference type="GO" id="GO:0043009">
    <property type="term" value="P:chordate embryonic development"/>
    <property type="evidence" value="ECO:0007669"/>
    <property type="project" value="Ensembl"/>
</dbReference>
<reference evidence="8" key="2">
    <citation type="submission" date="2025-09" db="UniProtKB">
        <authorList>
            <consortium name="Ensembl"/>
        </authorList>
    </citation>
    <scope>IDENTIFICATION</scope>
</reference>
<dbReference type="Pfam" id="PF00900">
    <property type="entry name" value="Ribosomal_S4e"/>
    <property type="match status" value="1"/>
</dbReference>
<dbReference type="HAMAP" id="MF_00485">
    <property type="entry name" value="Ribosomal_eS4"/>
    <property type="match status" value="1"/>
</dbReference>
<dbReference type="Gene3D" id="2.30.30.30">
    <property type="match status" value="1"/>
</dbReference>
<dbReference type="PANTHER" id="PTHR11581:SF0">
    <property type="entry name" value="SMALL RIBOSOMAL SUBUNIT PROTEIN ES4"/>
    <property type="match status" value="1"/>
</dbReference>
<dbReference type="FunFam" id="2.40.50.740:FF:000001">
    <property type="entry name" value="40S ribosomal protein S4"/>
    <property type="match status" value="1"/>
</dbReference>
<keyword evidence="4" id="KW-0689">Ribosomal protein</keyword>
<dbReference type="InterPro" id="IPR018199">
    <property type="entry name" value="Ribosomal_eS4_N_CS"/>
</dbReference>
<accession>A0A8C4Q2D5</accession>
<dbReference type="InterPro" id="IPR032277">
    <property type="entry name" value="Ribosomal_eS4_C"/>
</dbReference>
<dbReference type="GO" id="GO:0003735">
    <property type="term" value="F:structural constituent of ribosome"/>
    <property type="evidence" value="ECO:0007669"/>
    <property type="project" value="InterPro"/>
</dbReference>
<dbReference type="Pfam" id="PF16121">
    <property type="entry name" value="40S_S4_C"/>
    <property type="match status" value="1"/>
</dbReference>
<dbReference type="Gene3D" id="2.40.50.740">
    <property type="match status" value="1"/>
</dbReference>
<dbReference type="InterPro" id="IPR014722">
    <property type="entry name" value="Rib_uL2_dom2"/>
</dbReference>
<evidence type="ECO:0000256" key="4">
    <source>
        <dbReference type="ARBA" id="ARBA00022980"/>
    </source>
</evidence>
<dbReference type="PANTHER" id="PTHR11581">
    <property type="entry name" value="30S/40S RIBOSOMAL PROTEIN S4"/>
    <property type="match status" value="1"/>
</dbReference>
<dbReference type="PROSITE" id="PS50889">
    <property type="entry name" value="S4"/>
    <property type="match status" value="1"/>
</dbReference>
<dbReference type="CDD" id="cd06087">
    <property type="entry name" value="KOW_RPS4"/>
    <property type="match status" value="1"/>
</dbReference>
<protein>
    <submittedName>
        <fullName evidence="8">Ribosomal protein S4 X-linked</fullName>
    </submittedName>
</protein>
<dbReference type="AlphaFoldDB" id="A0A8C4Q2D5"/>
<dbReference type="InterPro" id="IPR002942">
    <property type="entry name" value="S4_RNA-bd"/>
</dbReference>
<evidence type="ECO:0000256" key="6">
    <source>
        <dbReference type="PROSITE-ProRule" id="PRU00182"/>
    </source>
</evidence>
<dbReference type="GeneTree" id="ENSGT00390000005569"/>
<organism evidence="8 9">
    <name type="scientific">Eptatretus burgeri</name>
    <name type="common">Inshore hagfish</name>
    <dbReference type="NCBI Taxonomy" id="7764"/>
    <lineage>
        <taxon>Eukaryota</taxon>
        <taxon>Metazoa</taxon>
        <taxon>Chordata</taxon>
        <taxon>Craniata</taxon>
        <taxon>Vertebrata</taxon>
        <taxon>Cyclostomata</taxon>
        <taxon>Myxini</taxon>
        <taxon>Myxiniformes</taxon>
        <taxon>Myxinidae</taxon>
        <taxon>Eptatretinae</taxon>
        <taxon>Eptatretus</taxon>
    </lineage>
</organism>
<reference evidence="8" key="1">
    <citation type="submission" date="2025-08" db="UniProtKB">
        <authorList>
            <consortium name="Ensembl"/>
        </authorList>
    </citation>
    <scope>IDENTIFICATION</scope>
</reference>
<dbReference type="Pfam" id="PF01479">
    <property type="entry name" value="S4"/>
    <property type="match status" value="1"/>
</dbReference>
<evidence type="ECO:0000259" key="7">
    <source>
        <dbReference type="SMART" id="SM00363"/>
    </source>
</evidence>
<dbReference type="GO" id="GO:0019843">
    <property type="term" value="F:rRNA binding"/>
    <property type="evidence" value="ECO:0007669"/>
    <property type="project" value="UniProtKB-KW"/>
</dbReference>
<dbReference type="Proteomes" id="UP000694388">
    <property type="component" value="Unplaced"/>
</dbReference>
<dbReference type="FunFam" id="2.30.30.30:FF:000005">
    <property type="entry name" value="40S ribosomal protein S4"/>
    <property type="match status" value="1"/>
</dbReference>
<name>A0A8C4Q2D5_EPTBU</name>
<dbReference type="Pfam" id="PF08071">
    <property type="entry name" value="RS4NT"/>
    <property type="match status" value="1"/>
</dbReference>
<dbReference type="CDD" id="cd00165">
    <property type="entry name" value="S4"/>
    <property type="match status" value="1"/>
</dbReference>
<dbReference type="InterPro" id="IPR005824">
    <property type="entry name" value="KOW"/>
</dbReference>
<dbReference type="Pfam" id="PF00467">
    <property type="entry name" value="KOW"/>
    <property type="match status" value="1"/>
</dbReference>
<sequence length="364" mass="40838">MFVANLSRISGEAVHCGRANFLSFPGRRHGESVFADLAQSASIDSLVAALSVACVGCGLSRCEVHGCHVFFTWSFVLFRWFHHVGPCFRRLGLRANVAARLARGPKKHLKRLAAPKHWMLDKLTGVFAPRPSCGPHKLRECLPLIIFLRNRLRYALTYNEVKKICMQRLIKIDGKVRTDVTYPAGFMDVITIDKTSENFRLIYDTKGRFAIHRITAEEAKYKLCKVRKRRVAVKGIPFVVTHDSRTIRYPDPLIKENDTVQVDLANGKITDFIKFETGNLCMVTGGANLGRVGIITSRERHPGSFDVVHVKDSAGNTFATRLGNIFVIGKAQKAWVSLPRGKGIRLTIAEERDKRLTLKQQQAG</sequence>
<keyword evidence="3 6" id="KW-0694">RNA-binding</keyword>
<dbReference type="FunFam" id="3.10.290.10:FF:000051">
    <property type="entry name" value="40S ribosomal protein S4, X isoform"/>
    <property type="match status" value="1"/>
</dbReference>
<dbReference type="PROSITE" id="PS00528">
    <property type="entry name" value="RIBOSOMAL_S4E"/>
    <property type="match status" value="1"/>
</dbReference>
<evidence type="ECO:0000313" key="8">
    <source>
        <dbReference type="Ensembl" id="ENSEBUP00000008950.1"/>
    </source>
</evidence>
<dbReference type="InterPro" id="IPR013845">
    <property type="entry name" value="Ribosomal_eS4_central_region"/>
</dbReference>
<dbReference type="GO" id="GO:0022627">
    <property type="term" value="C:cytosolic small ribosomal subunit"/>
    <property type="evidence" value="ECO:0007669"/>
    <property type="project" value="TreeGrafter"/>
</dbReference>
<dbReference type="Ensembl" id="ENSEBUT00000009465.1">
    <property type="protein sequence ID" value="ENSEBUP00000008950.1"/>
    <property type="gene ID" value="ENSEBUG00000005786.1"/>
</dbReference>
<feature type="domain" description="RNA-binding S4" evidence="7">
    <location>
        <begin position="142"/>
        <end position="206"/>
    </location>
</feature>
<dbReference type="InterPro" id="IPR000876">
    <property type="entry name" value="Ribosomal_eS4"/>
</dbReference>
<proteinExistence type="inferred from homology"/>
<dbReference type="OMA" id="KANDTHK"/>
<dbReference type="InterPro" id="IPR041982">
    <property type="entry name" value="Ribosomal_eS4_KOW"/>
</dbReference>
<dbReference type="GO" id="GO:0007420">
    <property type="term" value="P:brain development"/>
    <property type="evidence" value="ECO:0007669"/>
    <property type="project" value="Ensembl"/>
</dbReference>
<evidence type="ECO:0000313" key="9">
    <source>
        <dbReference type="Proteomes" id="UP000694388"/>
    </source>
</evidence>
<dbReference type="GO" id="GO:0006412">
    <property type="term" value="P:translation"/>
    <property type="evidence" value="ECO:0007669"/>
    <property type="project" value="InterPro"/>
</dbReference>
<dbReference type="Gene3D" id="3.10.290.10">
    <property type="entry name" value="RNA-binding S4 domain"/>
    <property type="match status" value="1"/>
</dbReference>
<evidence type="ECO:0000256" key="2">
    <source>
        <dbReference type="ARBA" id="ARBA00022730"/>
    </source>
</evidence>
<dbReference type="InterPro" id="IPR038237">
    <property type="entry name" value="Ribosomal_eS4_central_sf"/>
</dbReference>
<evidence type="ECO:0000256" key="1">
    <source>
        <dbReference type="ARBA" id="ARBA00007500"/>
    </source>
</evidence>
<comment type="similarity">
    <text evidence="1">Belongs to the eukaryotic ribosomal protein eS4 family.</text>
</comment>
<evidence type="ECO:0000256" key="3">
    <source>
        <dbReference type="ARBA" id="ARBA00022884"/>
    </source>
</evidence>
<dbReference type="InterPro" id="IPR013843">
    <property type="entry name" value="Ribosomal_eS4_N"/>
</dbReference>
<keyword evidence="5" id="KW-0687">Ribonucleoprotein</keyword>